<feature type="compositionally biased region" description="Low complexity" evidence="1">
    <location>
        <begin position="90"/>
        <end position="117"/>
    </location>
</feature>
<evidence type="ECO:0008006" key="4">
    <source>
        <dbReference type="Google" id="ProtNLM"/>
    </source>
</evidence>
<dbReference type="STRING" id="29170.A0A368H007"/>
<gene>
    <name evidence="2" type="ORF">ANCCAN_03979</name>
</gene>
<evidence type="ECO:0000313" key="2">
    <source>
        <dbReference type="EMBL" id="RCN49943.1"/>
    </source>
</evidence>
<protein>
    <recommendedName>
        <fullName evidence="4">Cadherin domain-containing protein</fullName>
    </recommendedName>
</protein>
<proteinExistence type="predicted"/>
<name>A0A368H007_ANCCA</name>
<comment type="caution">
    <text evidence="2">The sequence shown here is derived from an EMBL/GenBank/DDBJ whole genome shotgun (WGS) entry which is preliminary data.</text>
</comment>
<keyword evidence="3" id="KW-1185">Reference proteome</keyword>
<sequence length="250" mass="26648">MKPNTLSSVPQATSRSTEIPVMVLVSSSGKSSTFSPTKSTVFARRKASGVVSVTLEPLDLNVITDSSEVSHPSEDTTTAAATSRRRVTTRKSTTPSSTTTATSSTTAAASATPAHPTLVSQEVSENKRDSAHLTTEALERDYSGDYSSESSERETAGTAYNGSFSFVEPSYYFEVFGPPREGDLMGRVEARPRAQMYGLERTVAGAFKVDPDIGEISVGPALERLPNGNHSFHVSATDGERTCLAKLMKP</sequence>
<feature type="compositionally biased region" description="Basic and acidic residues" evidence="1">
    <location>
        <begin position="124"/>
        <end position="143"/>
    </location>
</feature>
<dbReference type="GO" id="GO:0005509">
    <property type="term" value="F:calcium ion binding"/>
    <property type="evidence" value="ECO:0007669"/>
    <property type="project" value="InterPro"/>
</dbReference>
<feature type="region of interest" description="Disordered" evidence="1">
    <location>
        <begin position="66"/>
        <end position="157"/>
    </location>
</feature>
<evidence type="ECO:0000256" key="1">
    <source>
        <dbReference type="SAM" id="MobiDB-lite"/>
    </source>
</evidence>
<dbReference type="EMBL" id="JOJR01000028">
    <property type="protein sequence ID" value="RCN49943.1"/>
    <property type="molecule type" value="Genomic_DNA"/>
</dbReference>
<accession>A0A368H007</accession>
<evidence type="ECO:0000313" key="3">
    <source>
        <dbReference type="Proteomes" id="UP000252519"/>
    </source>
</evidence>
<dbReference type="InterPro" id="IPR015919">
    <property type="entry name" value="Cadherin-like_sf"/>
</dbReference>
<dbReference type="Proteomes" id="UP000252519">
    <property type="component" value="Unassembled WGS sequence"/>
</dbReference>
<organism evidence="2 3">
    <name type="scientific">Ancylostoma caninum</name>
    <name type="common">Dog hookworm</name>
    <dbReference type="NCBI Taxonomy" id="29170"/>
    <lineage>
        <taxon>Eukaryota</taxon>
        <taxon>Metazoa</taxon>
        <taxon>Ecdysozoa</taxon>
        <taxon>Nematoda</taxon>
        <taxon>Chromadorea</taxon>
        <taxon>Rhabditida</taxon>
        <taxon>Rhabditina</taxon>
        <taxon>Rhabditomorpha</taxon>
        <taxon>Strongyloidea</taxon>
        <taxon>Ancylostomatidae</taxon>
        <taxon>Ancylostomatinae</taxon>
        <taxon>Ancylostoma</taxon>
    </lineage>
</organism>
<dbReference type="SUPFAM" id="SSF49313">
    <property type="entry name" value="Cadherin-like"/>
    <property type="match status" value="1"/>
</dbReference>
<reference evidence="2 3" key="1">
    <citation type="submission" date="2014-10" db="EMBL/GenBank/DDBJ databases">
        <title>Draft genome of the hookworm Ancylostoma caninum.</title>
        <authorList>
            <person name="Mitreva M."/>
        </authorList>
    </citation>
    <scope>NUCLEOTIDE SEQUENCE [LARGE SCALE GENOMIC DNA]</scope>
    <source>
        <strain evidence="2 3">Baltimore</strain>
    </source>
</reference>
<dbReference type="GO" id="GO:0016020">
    <property type="term" value="C:membrane"/>
    <property type="evidence" value="ECO:0007669"/>
    <property type="project" value="InterPro"/>
</dbReference>
<dbReference type="AlphaFoldDB" id="A0A368H007"/>